<evidence type="ECO:0000256" key="9">
    <source>
        <dbReference type="RuleBase" id="RU004016"/>
    </source>
</evidence>
<dbReference type="SUPFAM" id="SSF56601">
    <property type="entry name" value="beta-lactamase/transpeptidase-like"/>
    <property type="match status" value="1"/>
</dbReference>
<comment type="caution">
    <text evidence="11">The sequence shown here is derived from an EMBL/GenBank/DDBJ whole genome shotgun (WGS) entry which is preliminary data.</text>
</comment>
<dbReference type="GO" id="GO:0006508">
    <property type="term" value="P:proteolysis"/>
    <property type="evidence" value="ECO:0007669"/>
    <property type="project" value="InterPro"/>
</dbReference>
<dbReference type="InterPro" id="IPR012338">
    <property type="entry name" value="Beta-lactam/transpept-like"/>
</dbReference>
<dbReference type="EMBL" id="JACPHQ010000013">
    <property type="protein sequence ID" value="MBI2465786.1"/>
    <property type="molecule type" value="Genomic_DNA"/>
</dbReference>
<sequence length="327" mass="36134">MNSTLVTIIISFAVLPLVVLSYQLGTPQALGQSSIGEYFSQPALAPAQKQEPQKVLPRRNLEVADLVIDSTEALAWDFKQNVTLFSKNSNLTRPIASLTKLVTAAVALDYTQPQESVAVSLKAVKTEGNSGNLREGEILTVYDLLAAALLESSNDAAYALAEYTGNKIAPNQEPPVDPVKVFIKSMNQKFNDLGLVHTNFEDPSGLEDKISFSTAEDFSQFIKYLRDNPNYLPIWEILKMPSYQTESQNNIATHEFKNTNPFLLEFNGVIGGKTGYTPKALGNMMLIMAGPNNTEIIYLVLGSVDRFGDIRKVVNWVSQAWVWPLQK</sequence>
<evidence type="ECO:0000256" key="1">
    <source>
        <dbReference type="ARBA" id="ARBA00007164"/>
    </source>
</evidence>
<evidence type="ECO:0000313" key="12">
    <source>
        <dbReference type="Proteomes" id="UP000709672"/>
    </source>
</evidence>
<keyword evidence="3" id="KW-0378">Hydrolase</keyword>
<keyword evidence="11" id="KW-0645">Protease</keyword>
<keyword evidence="6" id="KW-0961">Cell wall biogenesis/degradation</keyword>
<keyword evidence="11" id="KW-0121">Carboxypeptidase</keyword>
<keyword evidence="4" id="KW-0133">Cell shape</keyword>
<evidence type="ECO:0000313" key="11">
    <source>
        <dbReference type="EMBL" id="MBI2465786.1"/>
    </source>
</evidence>
<dbReference type="AlphaFoldDB" id="A0A931YDA8"/>
<evidence type="ECO:0000259" key="10">
    <source>
        <dbReference type="Pfam" id="PF00768"/>
    </source>
</evidence>
<dbReference type="InterPro" id="IPR018044">
    <property type="entry name" value="Peptidase_S11"/>
</dbReference>
<dbReference type="PANTHER" id="PTHR21581:SF26">
    <property type="entry name" value="D-ALANYL-D-ALANINE ENDOPEPTIDASE"/>
    <property type="match status" value="1"/>
</dbReference>
<evidence type="ECO:0000256" key="2">
    <source>
        <dbReference type="ARBA" id="ARBA00022729"/>
    </source>
</evidence>
<feature type="active site" description="Proton acceptor" evidence="7">
    <location>
        <position position="100"/>
    </location>
</feature>
<reference evidence="11" key="1">
    <citation type="submission" date="2020-07" db="EMBL/GenBank/DDBJ databases">
        <title>Huge and variable diversity of episymbiotic CPR bacteria and DPANN archaea in groundwater ecosystems.</title>
        <authorList>
            <person name="He C.Y."/>
            <person name="Keren R."/>
            <person name="Whittaker M."/>
            <person name="Farag I.F."/>
            <person name="Doudna J."/>
            <person name="Cate J.H.D."/>
            <person name="Banfield J.F."/>
        </authorList>
    </citation>
    <scope>NUCLEOTIDE SEQUENCE</scope>
    <source>
        <strain evidence="11">NC_groundwater_418_Ag_B-0.1um_45_10</strain>
    </source>
</reference>
<dbReference type="Proteomes" id="UP000709672">
    <property type="component" value="Unassembled WGS sequence"/>
</dbReference>
<evidence type="ECO:0000256" key="4">
    <source>
        <dbReference type="ARBA" id="ARBA00022960"/>
    </source>
</evidence>
<dbReference type="GO" id="GO:0008360">
    <property type="term" value="P:regulation of cell shape"/>
    <property type="evidence" value="ECO:0007669"/>
    <property type="project" value="UniProtKB-KW"/>
</dbReference>
<dbReference type="GO" id="GO:0009252">
    <property type="term" value="P:peptidoglycan biosynthetic process"/>
    <property type="evidence" value="ECO:0007669"/>
    <property type="project" value="UniProtKB-KW"/>
</dbReference>
<dbReference type="GO" id="GO:0009002">
    <property type="term" value="F:serine-type D-Ala-D-Ala carboxypeptidase activity"/>
    <property type="evidence" value="ECO:0007669"/>
    <property type="project" value="InterPro"/>
</dbReference>
<dbReference type="GO" id="GO:0071555">
    <property type="term" value="P:cell wall organization"/>
    <property type="evidence" value="ECO:0007669"/>
    <property type="project" value="UniProtKB-KW"/>
</dbReference>
<feature type="domain" description="Peptidase S11 D-alanyl-D-alanine carboxypeptidase A N-terminal" evidence="10">
    <location>
        <begin position="67"/>
        <end position="303"/>
    </location>
</feature>
<accession>A0A931YDA8</accession>
<feature type="active site" description="Acyl-ester intermediate" evidence="7">
    <location>
        <position position="97"/>
    </location>
</feature>
<keyword evidence="2" id="KW-0732">Signal</keyword>
<organism evidence="11 12">
    <name type="scientific">Candidatus Sungiibacteriota bacterium</name>
    <dbReference type="NCBI Taxonomy" id="2750080"/>
    <lineage>
        <taxon>Bacteria</taxon>
        <taxon>Candidatus Sungiibacteriota</taxon>
    </lineage>
</organism>
<evidence type="ECO:0000256" key="8">
    <source>
        <dbReference type="PIRSR" id="PIRSR618044-2"/>
    </source>
</evidence>
<protein>
    <submittedName>
        <fullName evidence="11">D-alanyl-D-alanine carboxypeptidase</fullName>
    </submittedName>
</protein>
<keyword evidence="5" id="KW-0573">Peptidoglycan synthesis</keyword>
<evidence type="ECO:0000256" key="6">
    <source>
        <dbReference type="ARBA" id="ARBA00023316"/>
    </source>
</evidence>
<evidence type="ECO:0000256" key="5">
    <source>
        <dbReference type="ARBA" id="ARBA00022984"/>
    </source>
</evidence>
<feature type="binding site" evidence="8">
    <location>
        <position position="273"/>
    </location>
    <ligand>
        <name>substrate</name>
    </ligand>
</feature>
<dbReference type="PANTHER" id="PTHR21581">
    <property type="entry name" value="D-ALANYL-D-ALANINE CARBOXYPEPTIDASE"/>
    <property type="match status" value="1"/>
</dbReference>
<dbReference type="Pfam" id="PF00768">
    <property type="entry name" value="Peptidase_S11"/>
    <property type="match status" value="1"/>
</dbReference>
<proteinExistence type="inferred from homology"/>
<name>A0A931YDA8_9BACT</name>
<evidence type="ECO:0000256" key="7">
    <source>
        <dbReference type="PIRSR" id="PIRSR618044-1"/>
    </source>
</evidence>
<dbReference type="InterPro" id="IPR001967">
    <property type="entry name" value="Peptidase_S11_N"/>
</dbReference>
<evidence type="ECO:0000256" key="3">
    <source>
        <dbReference type="ARBA" id="ARBA00022801"/>
    </source>
</evidence>
<gene>
    <name evidence="11" type="ORF">HYV66_00975</name>
</gene>
<dbReference type="PRINTS" id="PR00725">
    <property type="entry name" value="DADACBPTASE1"/>
</dbReference>
<dbReference type="Gene3D" id="3.40.710.10">
    <property type="entry name" value="DD-peptidase/beta-lactamase superfamily"/>
    <property type="match status" value="1"/>
</dbReference>
<feature type="active site" evidence="7">
    <location>
        <position position="152"/>
    </location>
</feature>
<comment type="similarity">
    <text evidence="1 9">Belongs to the peptidase S11 family.</text>
</comment>